<evidence type="ECO:0000313" key="3">
    <source>
        <dbReference type="Proteomes" id="UP001145087"/>
    </source>
</evidence>
<comment type="caution">
    <text evidence="2">The sequence shown here is derived from an EMBL/GenBank/DDBJ whole genome shotgun (WGS) entry which is preliminary data.</text>
</comment>
<evidence type="ECO:0000313" key="2">
    <source>
        <dbReference type="EMBL" id="MCY1720592.1"/>
    </source>
</evidence>
<accession>A0A9X3F6C4</accession>
<feature type="transmembrane region" description="Helical" evidence="1">
    <location>
        <begin position="12"/>
        <end position="33"/>
    </location>
</feature>
<keyword evidence="3" id="KW-1185">Reference proteome</keyword>
<name>A0A9X3F6C4_9BACT</name>
<gene>
    <name evidence="2" type="ORF">OU798_09580</name>
</gene>
<dbReference type="AlphaFoldDB" id="A0A9X3F6C4"/>
<dbReference type="RefSeq" id="WP_343332926.1">
    <property type="nucleotide sequence ID" value="NZ_JAPOHD010000020.1"/>
</dbReference>
<dbReference type="Proteomes" id="UP001145087">
    <property type="component" value="Unassembled WGS sequence"/>
</dbReference>
<dbReference type="EMBL" id="JAPOHD010000020">
    <property type="protein sequence ID" value="MCY1720592.1"/>
    <property type="molecule type" value="Genomic_DNA"/>
</dbReference>
<organism evidence="2 3">
    <name type="scientific">Draconibacterium aestuarii</name>
    <dbReference type="NCBI Taxonomy" id="2998507"/>
    <lineage>
        <taxon>Bacteria</taxon>
        <taxon>Pseudomonadati</taxon>
        <taxon>Bacteroidota</taxon>
        <taxon>Bacteroidia</taxon>
        <taxon>Marinilabiliales</taxon>
        <taxon>Prolixibacteraceae</taxon>
        <taxon>Draconibacterium</taxon>
    </lineage>
</organism>
<keyword evidence="1" id="KW-0472">Membrane</keyword>
<evidence type="ECO:0000256" key="1">
    <source>
        <dbReference type="SAM" id="Phobius"/>
    </source>
</evidence>
<keyword evidence="1" id="KW-1133">Transmembrane helix</keyword>
<reference evidence="2" key="1">
    <citation type="submission" date="2022-11" db="EMBL/GenBank/DDBJ databases">
        <title>Marilongibacter aestuarii gen. nov., sp. nov., isolated from tidal flat sediment.</title>
        <authorList>
            <person name="Jiayan W."/>
        </authorList>
    </citation>
    <scope>NUCLEOTIDE SEQUENCE</scope>
    <source>
        <strain evidence="2">Z1-6</strain>
    </source>
</reference>
<keyword evidence="1" id="KW-0812">Transmembrane</keyword>
<sequence length="129" mass="14808">MLVVLRSLLVRVAFIRKHINILFVFILPVYLYIVQNSIQNKHTHVYANGIVITHSHPLDKESDDPINKHNHSKTEICLYSSLHFDFYEAPQIAGLTIDLNETHKAYFVANETIDLFSPFLKTIPRGPPA</sequence>
<proteinExistence type="predicted"/>
<protein>
    <submittedName>
        <fullName evidence="2">Uncharacterized protein</fullName>
    </submittedName>
</protein>